<keyword evidence="8" id="KW-1185">Reference proteome</keyword>
<organism evidence="7 8">
    <name type="scientific">Marinomonas balearica</name>
    <dbReference type="NCBI Taxonomy" id="491947"/>
    <lineage>
        <taxon>Bacteria</taxon>
        <taxon>Pseudomonadati</taxon>
        <taxon>Pseudomonadota</taxon>
        <taxon>Gammaproteobacteria</taxon>
        <taxon>Oceanospirillales</taxon>
        <taxon>Oceanospirillaceae</taxon>
        <taxon>Marinomonas</taxon>
    </lineage>
</organism>
<dbReference type="GO" id="GO:0005886">
    <property type="term" value="C:plasma membrane"/>
    <property type="evidence" value="ECO:0007669"/>
    <property type="project" value="UniProtKB-SubCell"/>
</dbReference>
<evidence type="ECO:0000256" key="1">
    <source>
        <dbReference type="ARBA" id="ARBA00004651"/>
    </source>
</evidence>
<reference evidence="7 8" key="1">
    <citation type="submission" date="2019-03" db="EMBL/GenBank/DDBJ databases">
        <title>Genomic Encyclopedia of Type Strains, Phase III (KMG-III): the genomes of soil and plant-associated and newly described type strains.</title>
        <authorList>
            <person name="Whitman W."/>
        </authorList>
    </citation>
    <scope>NUCLEOTIDE SEQUENCE [LARGE SCALE GENOMIC DNA]</scope>
    <source>
        <strain evidence="7 8">CECT 7378</strain>
    </source>
</reference>
<feature type="transmembrane region" description="Helical" evidence="6">
    <location>
        <begin position="71"/>
        <end position="92"/>
    </location>
</feature>
<comment type="subcellular location">
    <subcellularLocation>
        <location evidence="1">Cell membrane</location>
        <topology evidence="1">Multi-pass membrane protein</topology>
    </subcellularLocation>
</comment>
<keyword evidence="4 6" id="KW-1133">Transmembrane helix</keyword>
<dbReference type="AlphaFoldDB" id="A0A4R6M7E4"/>
<feature type="transmembrane region" description="Helical" evidence="6">
    <location>
        <begin position="40"/>
        <end position="65"/>
    </location>
</feature>
<evidence type="ECO:0000256" key="2">
    <source>
        <dbReference type="ARBA" id="ARBA00022475"/>
    </source>
</evidence>
<evidence type="ECO:0000313" key="8">
    <source>
        <dbReference type="Proteomes" id="UP000294656"/>
    </source>
</evidence>
<feature type="transmembrane region" description="Helical" evidence="6">
    <location>
        <begin position="113"/>
        <end position="137"/>
    </location>
</feature>
<dbReference type="PANTHER" id="PTHR30086:SF20">
    <property type="entry name" value="ARGININE EXPORTER PROTEIN ARGO-RELATED"/>
    <property type="match status" value="1"/>
</dbReference>
<dbReference type="GO" id="GO:0015171">
    <property type="term" value="F:amino acid transmembrane transporter activity"/>
    <property type="evidence" value="ECO:0007669"/>
    <property type="project" value="TreeGrafter"/>
</dbReference>
<evidence type="ECO:0000256" key="4">
    <source>
        <dbReference type="ARBA" id="ARBA00022989"/>
    </source>
</evidence>
<name>A0A4R6M7E4_9GAMM</name>
<dbReference type="OrthoDB" id="9804822at2"/>
<keyword evidence="3 6" id="KW-0812">Transmembrane</keyword>
<keyword evidence="2" id="KW-1003">Cell membrane</keyword>
<dbReference type="EMBL" id="SNXC01000012">
    <property type="protein sequence ID" value="TDO97338.1"/>
    <property type="molecule type" value="Genomic_DNA"/>
</dbReference>
<proteinExistence type="predicted"/>
<accession>A0A4R6M7E4</accession>
<sequence length="211" mass="23610">MDIHVWLMFFLAYFVTTLAPGPNVFLVLKNSIKFGWKYSFITIFGNLLCQFLIVCMVALGFGVLLQSSPTWFLYAKVIGGSYLIYIGLKSLLSKKNSSFHIDNNGASVKKNTTFSIFLEAFLVSASNPKTVIFLSAFLPQFIDVNHSANEQFLIMFLTICLIVTVVHIGYSIGIHHIKKYFSEKKFNSYVSKITSSVLVLMGIAVLSSNKS</sequence>
<feature type="transmembrane region" description="Helical" evidence="6">
    <location>
        <begin position="152"/>
        <end position="174"/>
    </location>
</feature>
<dbReference type="RefSeq" id="WP_133503921.1">
    <property type="nucleotide sequence ID" value="NZ_SNXC01000012.1"/>
</dbReference>
<evidence type="ECO:0000256" key="3">
    <source>
        <dbReference type="ARBA" id="ARBA00022692"/>
    </source>
</evidence>
<evidence type="ECO:0000256" key="5">
    <source>
        <dbReference type="ARBA" id="ARBA00023136"/>
    </source>
</evidence>
<feature type="transmembrane region" description="Helical" evidence="6">
    <location>
        <begin position="6"/>
        <end position="28"/>
    </location>
</feature>
<gene>
    <name evidence="7" type="ORF">DFP79_2155</name>
</gene>
<protein>
    <submittedName>
        <fullName evidence="7">Threonine/homoserine/homoserine lactone efflux protein</fullName>
    </submittedName>
</protein>
<evidence type="ECO:0000313" key="7">
    <source>
        <dbReference type="EMBL" id="TDO97338.1"/>
    </source>
</evidence>
<keyword evidence="5 6" id="KW-0472">Membrane</keyword>
<feature type="transmembrane region" description="Helical" evidence="6">
    <location>
        <begin position="186"/>
        <end position="206"/>
    </location>
</feature>
<dbReference type="Proteomes" id="UP000294656">
    <property type="component" value="Unassembled WGS sequence"/>
</dbReference>
<comment type="caution">
    <text evidence="7">The sequence shown here is derived from an EMBL/GenBank/DDBJ whole genome shotgun (WGS) entry which is preliminary data.</text>
</comment>
<dbReference type="PIRSF" id="PIRSF006324">
    <property type="entry name" value="LeuE"/>
    <property type="match status" value="1"/>
</dbReference>
<dbReference type="Pfam" id="PF01810">
    <property type="entry name" value="LysE"/>
    <property type="match status" value="1"/>
</dbReference>
<dbReference type="PANTHER" id="PTHR30086">
    <property type="entry name" value="ARGININE EXPORTER PROTEIN ARGO"/>
    <property type="match status" value="1"/>
</dbReference>
<dbReference type="InterPro" id="IPR001123">
    <property type="entry name" value="LeuE-type"/>
</dbReference>
<evidence type="ECO:0000256" key="6">
    <source>
        <dbReference type="SAM" id="Phobius"/>
    </source>
</evidence>